<evidence type="ECO:0000313" key="9">
    <source>
        <dbReference type="EMBL" id="UUY05055.1"/>
    </source>
</evidence>
<keyword evidence="3 8" id="KW-0444">Lipid biosynthesis</keyword>
<evidence type="ECO:0000256" key="5">
    <source>
        <dbReference type="ARBA" id="ARBA00023002"/>
    </source>
</evidence>
<reference evidence="10" key="1">
    <citation type="submission" date="2021-11" db="EMBL/GenBank/DDBJ databases">
        <title>Cultivation dependent microbiological survey of springs from the worlds oldest radium mine currently devoted to the extraction of radon-saturated water.</title>
        <authorList>
            <person name="Kapinusova G."/>
            <person name="Smrhova T."/>
            <person name="Strejcek M."/>
            <person name="Suman J."/>
            <person name="Jani K."/>
            <person name="Pajer P."/>
            <person name="Uhlik O."/>
        </authorList>
    </citation>
    <scope>NUCLEOTIDE SEQUENCE [LARGE SCALE GENOMIC DNA]</scope>
    <source>
        <strain evidence="10">J379</strain>
    </source>
</reference>
<dbReference type="PIRSF" id="PIRSF000094">
    <property type="entry name" value="Enoyl-ACP_rdct"/>
    <property type="match status" value="1"/>
</dbReference>
<dbReference type="PANTHER" id="PTHR43159:SF2">
    <property type="entry name" value="ENOYL-[ACYL-CARRIER-PROTEIN] REDUCTASE [NADH], CHLOROPLASTIC"/>
    <property type="match status" value="1"/>
</dbReference>
<dbReference type="InterPro" id="IPR036291">
    <property type="entry name" value="NAD(P)-bd_dom_sf"/>
</dbReference>
<comment type="similarity">
    <text evidence="2 8">Belongs to the short-chain dehydrogenases/reductases (SDR) family. FabI subfamily.</text>
</comment>
<dbReference type="Proteomes" id="UP001058860">
    <property type="component" value="Chromosome"/>
</dbReference>
<keyword evidence="5 8" id="KW-0560">Oxidoreductase</keyword>
<dbReference type="EMBL" id="CP088295">
    <property type="protein sequence ID" value="UUY05055.1"/>
    <property type="molecule type" value="Genomic_DNA"/>
</dbReference>
<proteinExistence type="inferred from homology"/>
<dbReference type="Pfam" id="PF13561">
    <property type="entry name" value="adh_short_C2"/>
    <property type="match status" value="1"/>
</dbReference>
<comment type="catalytic activity">
    <reaction evidence="8">
        <text>a 2,3-saturated acyl-[ACP] + NAD(+) = a (2E)-enoyl-[ACP] + NADH + H(+)</text>
        <dbReference type="Rhea" id="RHEA:10240"/>
        <dbReference type="Rhea" id="RHEA-COMP:9925"/>
        <dbReference type="Rhea" id="RHEA-COMP:9926"/>
        <dbReference type="ChEBI" id="CHEBI:15378"/>
        <dbReference type="ChEBI" id="CHEBI:57540"/>
        <dbReference type="ChEBI" id="CHEBI:57945"/>
        <dbReference type="ChEBI" id="CHEBI:78784"/>
        <dbReference type="ChEBI" id="CHEBI:78785"/>
        <dbReference type="EC" id="1.3.1.9"/>
    </reaction>
</comment>
<gene>
    <name evidence="9" type="primary">fabI</name>
    <name evidence="9" type="ORF">LRS13_05865</name>
</gene>
<sequence>MDLTDRKLLITGVLTDDSIAFAVAKAAQEAGADVVLTGFGRALRLTTRIAKRLPTEPDVLELDVNEPAHIEAVAADLTTRWGRLDGLLHAIAFAPEDALGGNFLNTPVESAELAFRTSAYSMKSLAVGLLPLLRESPDGGSVVGLDFDATVAWPVYDWMGVAKAALESVNRYLARDLGPYGVRSNLIAAGPLRTIAAKGIGGFDQIAGLWGEQAPLAWDLADASPVADAALFLMSRLSRGITGEILHVDGGYHALGAPMAPPQADA</sequence>
<dbReference type="InterPro" id="IPR002347">
    <property type="entry name" value="SDR_fam"/>
</dbReference>
<evidence type="ECO:0000313" key="10">
    <source>
        <dbReference type="Proteomes" id="UP001058860"/>
    </source>
</evidence>
<dbReference type="PANTHER" id="PTHR43159">
    <property type="entry name" value="ENOYL-[ACYL-CARRIER-PROTEIN] REDUCTASE"/>
    <property type="match status" value="1"/>
</dbReference>
<dbReference type="SUPFAM" id="SSF51735">
    <property type="entry name" value="NAD(P)-binding Rossmann-fold domains"/>
    <property type="match status" value="1"/>
</dbReference>
<evidence type="ECO:0000256" key="3">
    <source>
        <dbReference type="ARBA" id="ARBA00022516"/>
    </source>
</evidence>
<comment type="pathway">
    <text evidence="1">Lipid metabolism.</text>
</comment>
<dbReference type="NCBIfam" id="NF005908">
    <property type="entry name" value="PRK07889.1"/>
    <property type="match status" value="1"/>
</dbReference>
<keyword evidence="7 8" id="KW-0275">Fatty acid biosynthesis</keyword>
<evidence type="ECO:0000256" key="6">
    <source>
        <dbReference type="ARBA" id="ARBA00023098"/>
    </source>
</evidence>
<dbReference type="RefSeq" id="WP_353865524.1">
    <property type="nucleotide sequence ID" value="NZ_CP088295.1"/>
</dbReference>
<keyword evidence="6" id="KW-0443">Lipid metabolism</keyword>
<name>A0ABY5PKG0_9ACTN</name>
<dbReference type="EC" id="1.3.1.9" evidence="8"/>
<evidence type="ECO:0000256" key="7">
    <source>
        <dbReference type="ARBA" id="ARBA00023160"/>
    </source>
</evidence>
<evidence type="ECO:0000256" key="2">
    <source>
        <dbReference type="ARBA" id="ARBA00009233"/>
    </source>
</evidence>
<dbReference type="GO" id="GO:0004318">
    <property type="term" value="F:enoyl-[acyl-carrier-protein] reductase (NADH) activity"/>
    <property type="evidence" value="ECO:0007669"/>
    <property type="project" value="UniProtKB-EC"/>
</dbReference>
<evidence type="ECO:0000256" key="8">
    <source>
        <dbReference type="PIRNR" id="PIRNR000094"/>
    </source>
</evidence>
<protein>
    <recommendedName>
        <fullName evidence="8">Enoyl-[acyl-carrier-protein] reductase [NADH]</fullName>
        <ecNumber evidence="8">1.3.1.9</ecNumber>
    </recommendedName>
</protein>
<dbReference type="Gene3D" id="3.40.50.720">
    <property type="entry name" value="NAD(P)-binding Rossmann-like Domain"/>
    <property type="match status" value="1"/>
</dbReference>
<evidence type="ECO:0000256" key="1">
    <source>
        <dbReference type="ARBA" id="ARBA00005189"/>
    </source>
</evidence>
<evidence type="ECO:0000256" key="4">
    <source>
        <dbReference type="ARBA" id="ARBA00022832"/>
    </source>
</evidence>
<keyword evidence="8" id="KW-0520">NAD</keyword>
<keyword evidence="4" id="KW-0276">Fatty acid metabolism</keyword>
<organism evidence="9 10">
    <name type="scientific">Svornostia abyssi</name>
    <dbReference type="NCBI Taxonomy" id="2898438"/>
    <lineage>
        <taxon>Bacteria</taxon>
        <taxon>Bacillati</taxon>
        <taxon>Actinomycetota</taxon>
        <taxon>Thermoleophilia</taxon>
        <taxon>Solirubrobacterales</taxon>
        <taxon>Baekduiaceae</taxon>
        <taxon>Svornostia</taxon>
    </lineage>
</organism>
<accession>A0ABY5PKG0</accession>
<dbReference type="InterPro" id="IPR014358">
    <property type="entry name" value="Enoyl-ACP_Rdtase_NADH"/>
</dbReference>
<keyword evidence="10" id="KW-1185">Reference proteome</keyword>